<dbReference type="PANTHER" id="PTHR12147:SF17">
    <property type="entry name" value="AMINOPEPTIDASE Y"/>
    <property type="match status" value="1"/>
</dbReference>
<keyword evidence="5 9" id="KW-0479">Metal-binding</keyword>
<dbReference type="CDD" id="cd03876">
    <property type="entry name" value="M28_SGAP_like"/>
    <property type="match status" value="1"/>
</dbReference>
<feature type="region of interest" description="Disordered" evidence="10">
    <location>
        <begin position="38"/>
        <end position="59"/>
    </location>
</feature>
<evidence type="ECO:0000256" key="7">
    <source>
        <dbReference type="ARBA" id="ARBA00022801"/>
    </source>
</evidence>
<keyword evidence="3" id="KW-0031">Aminopeptidase</keyword>
<evidence type="ECO:0000313" key="14">
    <source>
        <dbReference type="Proteomes" id="UP000243052"/>
    </source>
</evidence>
<evidence type="ECO:0000256" key="5">
    <source>
        <dbReference type="ARBA" id="ARBA00022723"/>
    </source>
</evidence>
<dbReference type="SUPFAM" id="SSF52025">
    <property type="entry name" value="PA domain"/>
    <property type="match status" value="1"/>
</dbReference>
<dbReference type="OrthoDB" id="10013407at2759"/>
<dbReference type="InterPro" id="IPR046450">
    <property type="entry name" value="PA_dom_sf"/>
</dbReference>
<dbReference type="Gene3D" id="3.40.630.10">
    <property type="entry name" value="Zn peptidases"/>
    <property type="match status" value="1"/>
</dbReference>
<keyword evidence="7 9" id="KW-0378">Hydrolase</keyword>
<evidence type="ECO:0000259" key="11">
    <source>
        <dbReference type="Pfam" id="PF02225"/>
    </source>
</evidence>
<gene>
    <name evidence="13" type="ORF">AW171_hschr21142</name>
</gene>
<dbReference type="EC" id="3.4.-.-" evidence="9"/>
<dbReference type="AlphaFoldDB" id="A0A109UXV5"/>
<evidence type="ECO:0000256" key="8">
    <source>
        <dbReference type="ARBA" id="ARBA00022833"/>
    </source>
</evidence>
<keyword evidence="4 9" id="KW-0645">Protease</keyword>
<evidence type="ECO:0000256" key="9">
    <source>
        <dbReference type="RuleBase" id="RU361240"/>
    </source>
</evidence>
<dbReference type="Proteomes" id="UP000243052">
    <property type="component" value="Chromosome ii"/>
</dbReference>
<dbReference type="Pfam" id="PF02225">
    <property type="entry name" value="PA"/>
    <property type="match status" value="1"/>
</dbReference>
<evidence type="ECO:0000259" key="12">
    <source>
        <dbReference type="Pfam" id="PF04389"/>
    </source>
</evidence>
<feature type="domain" description="PA" evidence="11">
    <location>
        <begin position="166"/>
        <end position="251"/>
    </location>
</feature>
<dbReference type="STRING" id="45286.A0A109UXV5"/>
<keyword evidence="6" id="KW-0732">Signal</keyword>
<dbReference type="InterPro" id="IPR041756">
    <property type="entry name" value="M28_SGAP-like"/>
</dbReference>
<dbReference type="GO" id="GO:0008235">
    <property type="term" value="F:metalloexopeptidase activity"/>
    <property type="evidence" value="ECO:0007669"/>
    <property type="project" value="InterPro"/>
</dbReference>
<evidence type="ECO:0000256" key="10">
    <source>
        <dbReference type="SAM" id="MobiDB-lite"/>
    </source>
</evidence>
<dbReference type="Gene3D" id="3.50.30.30">
    <property type="match status" value="1"/>
</dbReference>
<dbReference type="GO" id="GO:0004177">
    <property type="term" value="F:aminopeptidase activity"/>
    <property type="evidence" value="ECO:0007669"/>
    <property type="project" value="UniProtKB-KW"/>
</dbReference>
<name>A0A109UXV5_9SACH</name>
<dbReference type="InterPro" id="IPR003137">
    <property type="entry name" value="PA_domain"/>
</dbReference>
<accession>A0A109UXV5</accession>
<dbReference type="GO" id="GO:0006508">
    <property type="term" value="P:proteolysis"/>
    <property type="evidence" value="ECO:0007669"/>
    <property type="project" value="UniProtKB-KW"/>
</dbReference>
<sequence>MKISTLLLTGASCANAFVLPEKGFNLLDLAGDSRRSEVKQYTDSSRPNLRGDSSSSKPLISSHKLQSMINVEELNETAQLLYKLAEESVPLYGHPTRVVGSPGHWATLDYIQKEFDELDEYYDVSVQYFSSLISQINSYNLTYTNGDEVPSAVPFSFSPPVKTFRGKLLQIPNYGCEEKDYADLDVSAEQIALIERGACSFLTKSDLAGRFGFKAVIMYDNNPAVREGLKGSLGRPTEDTLPVIGVSHEVGCLLIQAIEKYGDYPVFFGMNSIIRDIVTKNVIADTKSGDPDNIVALGAHSDSVADGPGINDDGSGTISLLTIAKHLSKFRLNNKVRFAWWSAEEYGLLGSNFYTDNLTPEENLKIRLFMDYDMLASPNFEYEVYDGNNEENPEGSEELKQFFIDYYNKHNLKYSLIPFDGRSDYVGFIQNGIPAGGVATGAEAINPANGEAFDKCYHQLCDDTSNLNFEAWLVNTKLIAHAVATYAHSLKGFPERSSNSSLHVASARHVAKFPYRGNHLIM</sequence>
<dbReference type="GeneID" id="28721598"/>
<comment type="cofactor">
    <cofactor evidence="1">
        <name>Zn(2+)</name>
        <dbReference type="ChEBI" id="CHEBI:29105"/>
    </cofactor>
</comment>
<evidence type="ECO:0000313" key="13">
    <source>
        <dbReference type="EMBL" id="AMD19317.1"/>
    </source>
</evidence>
<reference evidence="13 14" key="1">
    <citation type="submission" date="2016-01" db="EMBL/GenBank/DDBJ databases">
        <title>Genome sequence of the yeast Holleya sinecauda.</title>
        <authorList>
            <person name="Dietrich F.S."/>
        </authorList>
    </citation>
    <scope>NUCLEOTIDE SEQUENCE [LARGE SCALE GENOMIC DNA]</scope>
    <source>
        <strain evidence="13 14">ATCC 58844</strain>
    </source>
</reference>
<evidence type="ECO:0000256" key="6">
    <source>
        <dbReference type="ARBA" id="ARBA00022729"/>
    </source>
</evidence>
<evidence type="ECO:0000256" key="1">
    <source>
        <dbReference type="ARBA" id="ARBA00001947"/>
    </source>
</evidence>
<feature type="domain" description="Peptidase M28" evidence="12">
    <location>
        <begin position="281"/>
        <end position="482"/>
    </location>
</feature>
<evidence type="ECO:0000256" key="4">
    <source>
        <dbReference type="ARBA" id="ARBA00022670"/>
    </source>
</evidence>
<dbReference type="PANTHER" id="PTHR12147">
    <property type="entry name" value="METALLOPEPTIDASE M28 FAMILY MEMBER"/>
    <property type="match status" value="1"/>
</dbReference>
<evidence type="ECO:0000256" key="2">
    <source>
        <dbReference type="ARBA" id="ARBA00005957"/>
    </source>
</evidence>
<dbReference type="GO" id="GO:0046872">
    <property type="term" value="F:metal ion binding"/>
    <property type="evidence" value="ECO:0007669"/>
    <property type="project" value="UniProtKB-KW"/>
</dbReference>
<comment type="similarity">
    <text evidence="2">Belongs to the peptidase M28 family. M28A subfamily.</text>
</comment>
<dbReference type="InterPro" id="IPR045175">
    <property type="entry name" value="M28_fam"/>
</dbReference>
<dbReference type="Pfam" id="PF04389">
    <property type="entry name" value="Peptidase_M28"/>
    <property type="match status" value="1"/>
</dbReference>
<dbReference type="FunFam" id="3.40.630.10:FF:000093">
    <property type="entry name" value="Peptide hydrolase"/>
    <property type="match status" value="1"/>
</dbReference>
<dbReference type="SUPFAM" id="SSF53187">
    <property type="entry name" value="Zn-dependent exopeptidases"/>
    <property type="match status" value="1"/>
</dbReference>
<evidence type="ECO:0000256" key="3">
    <source>
        <dbReference type="ARBA" id="ARBA00022438"/>
    </source>
</evidence>
<organism evidence="13 14">
    <name type="scientific">Eremothecium sinecaudum</name>
    <dbReference type="NCBI Taxonomy" id="45286"/>
    <lineage>
        <taxon>Eukaryota</taxon>
        <taxon>Fungi</taxon>
        <taxon>Dikarya</taxon>
        <taxon>Ascomycota</taxon>
        <taxon>Saccharomycotina</taxon>
        <taxon>Saccharomycetes</taxon>
        <taxon>Saccharomycetales</taxon>
        <taxon>Saccharomycetaceae</taxon>
        <taxon>Eremothecium</taxon>
    </lineage>
</organism>
<proteinExistence type="inferred from homology"/>
<dbReference type="RefSeq" id="XP_017986313.1">
    <property type="nucleotide sequence ID" value="XM_018130824.1"/>
</dbReference>
<keyword evidence="14" id="KW-1185">Reference proteome</keyword>
<dbReference type="InterPro" id="IPR007484">
    <property type="entry name" value="Peptidase_M28"/>
</dbReference>
<keyword evidence="8 9" id="KW-0862">Zinc</keyword>
<protein>
    <recommendedName>
        <fullName evidence="9">Peptide hydrolase</fullName>
        <ecNumber evidence="9">3.4.-.-</ecNumber>
    </recommendedName>
</protein>
<dbReference type="EMBL" id="CP014242">
    <property type="protein sequence ID" value="AMD19317.1"/>
    <property type="molecule type" value="Genomic_DNA"/>
</dbReference>